<comment type="domain">
    <text evidence="10">Consists of three domains: the N-terminal catalytic domain, the editing domain and the C-terminal anticodon-binding domain.</text>
</comment>
<dbReference type="SUPFAM" id="SSF55826">
    <property type="entry name" value="YbaK/ProRS associated domain"/>
    <property type="match status" value="1"/>
</dbReference>
<accession>A0A662D522</accession>
<dbReference type="InterPro" id="IPR002316">
    <property type="entry name" value="Pro-tRNA-ligase_IIa"/>
</dbReference>
<dbReference type="InterPro" id="IPR036754">
    <property type="entry name" value="YbaK/aa-tRNA-synt-asso_dom_sf"/>
</dbReference>
<dbReference type="FunFam" id="3.30.930.10:FF:000066">
    <property type="entry name" value="Proline--tRNA ligase"/>
    <property type="match status" value="1"/>
</dbReference>
<dbReference type="CDD" id="cd00861">
    <property type="entry name" value="ProRS_anticodon_short"/>
    <property type="match status" value="1"/>
</dbReference>
<dbReference type="InterPro" id="IPR002314">
    <property type="entry name" value="aa-tRNA-synt_IIb"/>
</dbReference>
<comment type="subunit">
    <text evidence="2 10">Homodimer.</text>
</comment>
<evidence type="ECO:0000256" key="7">
    <source>
        <dbReference type="ARBA" id="ARBA00022917"/>
    </source>
</evidence>
<dbReference type="NCBIfam" id="TIGR00409">
    <property type="entry name" value="proS_fam_II"/>
    <property type="match status" value="1"/>
</dbReference>
<evidence type="ECO:0000256" key="2">
    <source>
        <dbReference type="ARBA" id="ARBA00011738"/>
    </source>
</evidence>
<gene>
    <name evidence="10" type="primary">proS</name>
    <name evidence="12" type="ORF">DRZ78_01265</name>
</gene>
<dbReference type="CDD" id="cd00779">
    <property type="entry name" value="ProRS_core_prok"/>
    <property type="match status" value="1"/>
</dbReference>
<dbReference type="GO" id="GO:0006433">
    <property type="term" value="P:prolyl-tRNA aminoacylation"/>
    <property type="evidence" value="ECO:0007669"/>
    <property type="project" value="UniProtKB-UniRule"/>
</dbReference>
<dbReference type="GO" id="GO:0002161">
    <property type="term" value="F:aminoacyl-tRNA deacylase activity"/>
    <property type="evidence" value="ECO:0007669"/>
    <property type="project" value="InterPro"/>
</dbReference>
<evidence type="ECO:0000256" key="9">
    <source>
        <dbReference type="ARBA" id="ARBA00047671"/>
    </source>
</evidence>
<evidence type="ECO:0000313" key="13">
    <source>
        <dbReference type="Proteomes" id="UP000277457"/>
    </source>
</evidence>
<dbReference type="InterPro" id="IPR007214">
    <property type="entry name" value="YbaK/aa-tRNA-synth-assoc-dom"/>
</dbReference>
<dbReference type="Gene3D" id="3.40.50.800">
    <property type="entry name" value="Anticodon-binding domain"/>
    <property type="match status" value="1"/>
</dbReference>
<dbReference type="InterPro" id="IPR045864">
    <property type="entry name" value="aa-tRNA-synth_II/BPL/LPL"/>
</dbReference>
<keyword evidence="7 10" id="KW-0648">Protein biosynthesis</keyword>
<reference evidence="12 13" key="1">
    <citation type="submission" date="2018-06" db="EMBL/GenBank/DDBJ databases">
        <title>Extensive metabolic versatility and redundancy in microbially diverse, dynamic hydrothermal sediments.</title>
        <authorList>
            <person name="Dombrowski N."/>
            <person name="Teske A."/>
            <person name="Baker B.J."/>
        </authorList>
    </citation>
    <scope>NUCLEOTIDE SEQUENCE [LARGE SCALE GENOMIC DNA]</scope>
    <source>
        <strain evidence="12">B7_G13</strain>
    </source>
</reference>
<evidence type="ECO:0000256" key="10">
    <source>
        <dbReference type="HAMAP-Rule" id="MF_01569"/>
    </source>
</evidence>
<dbReference type="SUPFAM" id="SSF55681">
    <property type="entry name" value="Class II aaRS and biotin synthetases"/>
    <property type="match status" value="1"/>
</dbReference>
<comment type="catalytic activity">
    <reaction evidence="9 10">
        <text>tRNA(Pro) + L-proline + ATP = L-prolyl-tRNA(Pro) + AMP + diphosphate</text>
        <dbReference type="Rhea" id="RHEA:14305"/>
        <dbReference type="Rhea" id="RHEA-COMP:9700"/>
        <dbReference type="Rhea" id="RHEA-COMP:9702"/>
        <dbReference type="ChEBI" id="CHEBI:30616"/>
        <dbReference type="ChEBI" id="CHEBI:33019"/>
        <dbReference type="ChEBI" id="CHEBI:60039"/>
        <dbReference type="ChEBI" id="CHEBI:78442"/>
        <dbReference type="ChEBI" id="CHEBI:78532"/>
        <dbReference type="ChEBI" id="CHEBI:456215"/>
        <dbReference type="EC" id="6.1.1.15"/>
    </reaction>
</comment>
<evidence type="ECO:0000256" key="3">
    <source>
        <dbReference type="ARBA" id="ARBA00022490"/>
    </source>
</evidence>
<dbReference type="GO" id="GO:0005829">
    <property type="term" value="C:cytosol"/>
    <property type="evidence" value="ECO:0007669"/>
    <property type="project" value="TreeGrafter"/>
</dbReference>
<dbReference type="PANTHER" id="PTHR42753">
    <property type="entry name" value="MITOCHONDRIAL RIBOSOME PROTEIN L39/PROLYL-TRNA LIGASE FAMILY MEMBER"/>
    <property type="match status" value="1"/>
</dbReference>
<comment type="caution">
    <text evidence="12">The sequence shown here is derived from an EMBL/GenBank/DDBJ whole genome shotgun (WGS) entry which is preliminary data.</text>
</comment>
<dbReference type="InterPro" id="IPR023717">
    <property type="entry name" value="Pro-tRNA-Synthase_IIa_type1"/>
</dbReference>
<feature type="domain" description="Aminoacyl-transfer RNA synthetases class-II family profile" evidence="11">
    <location>
        <begin position="38"/>
        <end position="463"/>
    </location>
</feature>
<comment type="similarity">
    <text evidence="10">Belongs to the class-II aminoacyl-tRNA synthetase family. ProS type 1 subfamily.</text>
</comment>
<dbReference type="CDD" id="cd04334">
    <property type="entry name" value="ProRS-INS"/>
    <property type="match status" value="1"/>
</dbReference>
<dbReference type="NCBIfam" id="NF006625">
    <property type="entry name" value="PRK09194.1"/>
    <property type="match status" value="1"/>
</dbReference>
<name>A0A662D522_UNCAE</name>
<keyword evidence="6 10" id="KW-0067">ATP-binding</keyword>
<evidence type="ECO:0000256" key="6">
    <source>
        <dbReference type="ARBA" id="ARBA00022840"/>
    </source>
</evidence>
<comment type="function">
    <text evidence="10">Catalyzes the attachment of proline to tRNA(Pro) in a two-step reaction: proline is first activated by ATP to form Pro-AMP and then transferred to the acceptor end of tRNA(Pro). As ProRS can inadvertently accommodate and process non-cognate amino acids such as alanine and cysteine, to avoid such errors it has two additional distinct editing activities against alanine. One activity is designated as 'pretransfer' editing and involves the tRNA(Pro)-independent hydrolysis of activated Ala-AMP. The other activity is designated 'posttransfer' editing and involves deacylation of mischarged Ala-tRNA(Pro). The misacylated Cys-tRNA(Pro) is not edited by ProRS.</text>
</comment>
<dbReference type="InterPro" id="IPR004154">
    <property type="entry name" value="Anticodon-bd"/>
</dbReference>
<dbReference type="Pfam" id="PF04073">
    <property type="entry name" value="tRNA_edit"/>
    <property type="match status" value="1"/>
</dbReference>
<sequence>MRLSRCLISTSKEIPKEAECVSHQLMLRAGLIRKFAAGIYSYLPLGQKVLSRITSIIREEMDKTGAQEVLLPFVQPAQLWKKSGRWDSYGEELVRFKDRKRADFVLGPTHEEIITQLVKQEVSSYKKLPIILYQIQIKFRDELRPRGGVIRAREFLMKDAYSFCRDKDELRSIYEEIKKAYERIFSRCLLNYKVIEADTGPIGGKKSEEFIALAESGEDKIVVCEKCGYTSKLERAEYASGKEEEGELKDLEEVFTPDVRSVKELSQFLNCDSSHILKTIFYQADGDLIAVLIRGNHQINEEKLRKALRVKKLKLADKELVKEKVGVEVGFAGPLGLDKCKLIADNEVMKGKNFVGGANKKNFHLLNLNPYRDFQPIMVKDIRFFIKGDRCPRCRGDLTIRRGIEVGHLFQLGKRYSRDFEAAFLDEKGGKRHFVMGCYGIGVSRLPAAIIEQNHDEKGIIWPKEVAPFDVIIIPTTNQTFNPSREVYLQLKEAKVEVLWDDRDLSAGMKFADSDLMGIPFKVVIGDTFLKEGKIEIKDRRRGKVEKVEKKDLPRKMKELVQDARW</sequence>
<dbReference type="SUPFAM" id="SSF52954">
    <property type="entry name" value="Class II aaRS ABD-related"/>
    <property type="match status" value="1"/>
</dbReference>
<dbReference type="InterPro" id="IPR033730">
    <property type="entry name" value="ProRS_core_prok"/>
</dbReference>
<dbReference type="AlphaFoldDB" id="A0A662D522"/>
<evidence type="ECO:0000259" key="11">
    <source>
        <dbReference type="PROSITE" id="PS50862"/>
    </source>
</evidence>
<dbReference type="InterPro" id="IPR036621">
    <property type="entry name" value="Anticodon-bd_dom_sf"/>
</dbReference>
<proteinExistence type="inferred from homology"/>
<dbReference type="EMBL" id="QMPY01000031">
    <property type="protein sequence ID" value="RLE08335.1"/>
    <property type="molecule type" value="Genomic_DNA"/>
</dbReference>
<dbReference type="Pfam" id="PF00587">
    <property type="entry name" value="tRNA-synt_2b"/>
    <property type="match status" value="1"/>
</dbReference>
<dbReference type="InterPro" id="IPR044140">
    <property type="entry name" value="ProRS_anticodon_short"/>
</dbReference>
<dbReference type="GO" id="GO:0005524">
    <property type="term" value="F:ATP binding"/>
    <property type="evidence" value="ECO:0007669"/>
    <property type="project" value="UniProtKB-UniRule"/>
</dbReference>
<dbReference type="Gene3D" id="3.90.960.10">
    <property type="entry name" value="YbaK/aminoacyl-tRNA synthetase-associated domain"/>
    <property type="match status" value="1"/>
</dbReference>
<dbReference type="Gene3D" id="3.30.930.10">
    <property type="entry name" value="Bira Bifunctional Protein, Domain 2"/>
    <property type="match status" value="2"/>
</dbReference>
<dbReference type="GO" id="GO:0004827">
    <property type="term" value="F:proline-tRNA ligase activity"/>
    <property type="evidence" value="ECO:0007669"/>
    <property type="project" value="UniProtKB-UniRule"/>
</dbReference>
<keyword evidence="3 10" id="KW-0963">Cytoplasm</keyword>
<dbReference type="EC" id="6.1.1.15" evidence="10"/>
<evidence type="ECO:0000256" key="8">
    <source>
        <dbReference type="ARBA" id="ARBA00023146"/>
    </source>
</evidence>
<keyword evidence="5 10" id="KW-0547">Nucleotide-binding</keyword>
<keyword evidence="8 10" id="KW-0030">Aminoacyl-tRNA synthetase</keyword>
<comment type="subcellular location">
    <subcellularLocation>
        <location evidence="1 10">Cytoplasm</location>
    </subcellularLocation>
</comment>
<keyword evidence="4 10" id="KW-0436">Ligase</keyword>
<evidence type="ECO:0000256" key="5">
    <source>
        <dbReference type="ARBA" id="ARBA00022741"/>
    </source>
</evidence>
<dbReference type="PANTHER" id="PTHR42753:SF2">
    <property type="entry name" value="PROLINE--TRNA LIGASE"/>
    <property type="match status" value="1"/>
</dbReference>
<dbReference type="PRINTS" id="PR01046">
    <property type="entry name" value="TRNASYNTHPRO"/>
</dbReference>
<dbReference type="HAMAP" id="MF_01569">
    <property type="entry name" value="Pro_tRNA_synth_type1"/>
    <property type="match status" value="1"/>
</dbReference>
<dbReference type="Pfam" id="PF03129">
    <property type="entry name" value="HGTP_anticodon"/>
    <property type="match status" value="1"/>
</dbReference>
<organism evidence="12 13">
    <name type="scientific">Aerophobetes bacterium</name>
    <dbReference type="NCBI Taxonomy" id="2030807"/>
    <lineage>
        <taxon>Bacteria</taxon>
        <taxon>Candidatus Aerophobota</taxon>
    </lineage>
</organism>
<evidence type="ECO:0000256" key="1">
    <source>
        <dbReference type="ARBA" id="ARBA00004496"/>
    </source>
</evidence>
<protein>
    <recommendedName>
        <fullName evidence="10">Proline--tRNA ligase</fullName>
        <ecNumber evidence="10">6.1.1.15</ecNumber>
    </recommendedName>
    <alternativeName>
        <fullName evidence="10">Prolyl-tRNA synthetase</fullName>
        <shortName evidence="10">ProRS</shortName>
    </alternativeName>
</protein>
<evidence type="ECO:0000313" key="12">
    <source>
        <dbReference type="EMBL" id="RLE08335.1"/>
    </source>
</evidence>
<dbReference type="InterPro" id="IPR006195">
    <property type="entry name" value="aa-tRNA-synth_II"/>
</dbReference>
<evidence type="ECO:0000256" key="4">
    <source>
        <dbReference type="ARBA" id="ARBA00022598"/>
    </source>
</evidence>
<dbReference type="Proteomes" id="UP000277457">
    <property type="component" value="Unassembled WGS sequence"/>
</dbReference>
<dbReference type="PROSITE" id="PS50862">
    <property type="entry name" value="AA_TRNA_LIGASE_II"/>
    <property type="match status" value="1"/>
</dbReference>
<dbReference type="InterPro" id="IPR004500">
    <property type="entry name" value="Pro-tRNA-synth_IIa_bac-type"/>
</dbReference>
<dbReference type="InterPro" id="IPR050062">
    <property type="entry name" value="Pro-tRNA_synthetase"/>
</dbReference>